<keyword evidence="1" id="KW-1133">Transmembrane helix</keyword>
<dbReference type="Proteomes" id="UP000034838">
    <property type="component" value="Unassembled WGS sequence"/>
</dbReference>
<proteinExistence type="predicted"/>
<keyword evidence="3" id="KW-1185">Reference proteome</keyword>
<name>A0A1J4Q0Y6_9ACTN</name>
<dbReference type="AlphaFoldDB" id="A0A1J4Q0Y6"/>
<feature type="transmembrane region" description="Helical" evidence="1">
    <location>
        <begin position="28"/>
        <end position="49"/>
    </location>
</feature>
<evidence type="ECO:0000313" key="3">
    <source>
        <dbReference type="Proteomes" id="UP000034838"/>
    </source>
</evidence>
<accession>A0A1J4Q0Y6</accession>
<keyword evidence="1" id="KW-0812">Transmembrane</keyword>
<reference evidence="2" key="1">
    <citation type="submission" date="2016-10" db="EMBL/GenBank/DDBJ databases">
        <title>Genome sequence of Streptomyces malaysiense MUSC 136.</title>
        <authorList>
            <person name="Lee L.-H."/>
            <person name="Ser H.-L."/>
        </authorList>
    </citation>
    <scope>NUCLEOTIDE SEQUENCE [LARGE SCALE GENOMIC DNA]</scope>
    <source>
        <strain evidence="2">MUSC 136</strain>
    </source>
</reference>
<evidence type="ECO:0000313" key="2">
    <source>
        <dbReference type="EMBL" id="OIK25823.1"/>
    </source>
</evidence>
<keyword evidence="1" id="KW-0472">Membrane</keyword>
<comment type="caution">
    <text evidence="2">The sequence shown here is derived from an EMBL/GenBank/DDBJ whole genome shotgun (WGS) entry which is preliminary data.</text>
</comment>
<dbReference type="EMBL" id="LBDA02000048">
    <property type="protein sequence ID" value="OIK25823.1"/>
    <property type="molecule type" value="Genomic_DNA"/>
</dbReference>
<gene>
    <name evidence="2" type="ORF">VT52_020095</name>
</gene>
<sequence>MTEREDAGAQDTGAQDTGVRERRRFGGALRWVAAVAVFAVCGAGTAYGVTRIERTDMPGLATASDGRWDYPELVRPPLPAGRPAPFADSNKAAAHYADLRRLVLPAPKGATVDEALAGDHGWVKPGTFLAEYAAKEDREALAGTFTDEGLRHIAARGWTTPDGTRTRIYLLQFGTGLIAGDVQQSHFAGYDRAPYLLRGAPSTVAEDFPAHAEVPNVSVSAYEETKPFGAEQVRQAYLVAGDVLGLVVQSRAGGTKTVPFQQTVVLQEELLG</sequence>
<organism evidence="2 3">
    <name type="scientific">Streptomyces malaysiense</name>
    <dbReference type="NCBI Taxonomy" id="1428626"/>
    <lineage>
        <taxon>Bacteria</taxon>
        <taxon>Bacillati</taxon>
        <taxon>Actinomycetota</taxon>
        <taxon>Actinomycetes</taxon>
        <taxon>Kitasatosporales</taxon>
        <taxon>Streptomycetaceae</taxon>
        <taxon>Streptomyces</taxon>
    </lineage>
</organism>
<protein>
    <submittedName>
        <fullName evidence="2">Uncharacterized protein</fullName>
    </submittedName>
</protein>
<evidence type="ECO:0000256" key="1">
    <source>
        <dbReference type="SAM" id="Phobius"/>
    </source>
</evidence>